<dbReference type="InterPro" id="IPR007848">
    <property type="entry name" value="Small_mtfrase_dom"/>
</dbReference>
<comment type="caution">
    <text evidence="2">The sequence shown here is derived from an EMBL/GenBank/DDBJ whole genome shotgun (WGS) entry which is preliminary data.</text>
</comment>
<dbReference type="GO" id="GO:0003676">
    <property type="term" value="F:nucleic acid binding"/>
    <property type="evidence" value="ECO:0007669"/>
    <property type="project" value="InterPro"/>
</dbReference>
<feature type="domain" description="Methyltransferase small" evidence="1">
    <location>
        <begin position="21"/>
        <end position="173"/>
    </location>
</feature>
<dbReference type="SUPFAM" id="SSF53335">
    <property type="entry name" value="S-adenosyl-L-methionine-dependent methyltransferases"/>
    <property type="match status" value="1"/>
</dbReference>
<name>A0A430A4H0_9ENTE</name>
<dbReference type="InterPro" id="IPR002052">
    <property type="entry name" value="DNA_methylase_N6_adenine_CS"/>
</dbReference>
<dbReference type="GO" id="GO:0008170">
    <property type="term" value="F:N-methyltransferase activity"/>
    <property type="evidence" value="ECO:0007669"/>
    <property type="project" value="UniProtKB-ARBA"/>
</dbReference>
<proteinExistence type="predicted"/>
<dbReference type="Gene3D" id="3.40.50.150">
    <property type="entry name" value="Vaccinia Virus protein VP39"/>
    <property type="match status" value="1"/>
</dbReference>
<dbReference type="OrthoDB" id="9777257at2"/>
<dbReference type="Proteomes" id="UP000287101">
    <property type="component" value="Unassembled WGS sequence"/>
</dbReference>
<sequence>MTDLLQPNERIDQLYANDIQIIQSHEVFSFSIDAVLLANFASIPKRGTIVDLCAGNGAVGLFLSARTQASITGIELQDRLADMGRRSIQLNKLEDQMQLLTLDLNDVTTSIKKDSVDFIVCNPPYFKELPTNKTNPNPYLAAARHEIHATLDDVIKQSAGLLKFNGKLAMVHRPERFLDIVETMKKYNIMPKRVQFVYPKPGKEANVVLVEGIRQGKPDGLKILPPLTIYDEEGNYQPEAKGMLYGND</sequence>
<evidence type="ECO:0000259" key="1">
    <source>
        <dbReference type="Pfam" id="PF05175"/>
    </source>
</evidence>
<dbReference type="CDD" id="cd02440">
    <property type="entry name" value="AdoMet_MTases"/>
    <property type="match status" value="1"/>
</dbReference>
<dbReference type="AlphaFoldDB" id="A0A430A4H0"/>
<keyword evidence="2" id="KW-0489">Methyltransferase</keyword>
<dbReference type="EMBL" id="NGJY01000005">
    <property type="protein sequence ID" value="RSU01633.1"/>
    <property type="molecule type" value="Genomic_DNA"/>
</dbReference>
<keyword evidence="2" id="KW-0808">Transferase</keyword>
<dbReference type="PANTHER" id="PTHR47739:SF1">
    <property type="entry name" value="TRNA1(VAL) (ADENINE(37)-N6)-METHYLTRANSFERASE"/>
    <property type="match status" value="1"/>
</dbReference>
<evidence type="ECO:0000313" key="3">
    <source>
        <dbReference type="Proteomes" id="UP000287101"/>
    </source>
</evidence>
<protein>
    <submittedName>
        <fullName evidence="2">SAM-dependent methyltransferase</fullName>
    </submittedName>
</protein>
<reference evidence="2 3" key="1">
    <citation type="submission" date="2017-05" db="EMBL/GenBank/DDBJ databases">
        <title>Vagococcus spp. assemblies.</title>
        <authorList>
            <person name="Gulvik C.A."/>
        </authorList>
    </citation>
    <scope>NUCLEOTIDE SEQUENCE [LARGE SCALE GENOMIC DNA]</scope>
    <source>
        <strain evidence="2 3">CCUG 41755</strain>
    </source>
</reference>
<dbReference type="Pfam" id="PF05175">
    <property type="entry name" value="MTS"/>
    <property type="match status" value="1"/>
</dbReference>
<organism evidence="2 3">
    <name type="scientific">Vagococcus fessus</name>
    <dbReference type="NCBI Taxonomy" id="120370"/>
    <lineage>
        <taxon>Bacteria</taxon>
        <taxon>Bacillati</taxon>
        <taxon>Bacillota</taxon>
        <taxon>Bacilli</taxon>
        <taxon>Lactobacillales</taxon>
        <taxon>Enterococcaceae</taxon>
        <taxon>Vagococcus</taxon>
    </lineage>
</organism>
<evidence type="ECO:0000313" key="2">
    <source>
        <dbReference type="EMBL" id="RSU01633.1"/>
    </source>
</evidence>
<dbReference type="GO" id="GO:0008757">
    <property type="term" value="F:S-adenosylmethionine-dependent methyltransferase activity"/>
    <property type="evidence" value="ECO:0007669"/>
    <property type="project" value="UniProtKB-ARBA"/>
</dbReference>
<dbReference type="PANTHER" id="PTHR47739">
    <property type="entry name" value="TRNA1(VAL) (ADENINE(37)-N6)-METHYLTRANSFERASE"/>
    <property type="match status" value="1"/>
</dbReference>
<dbReference type="InterPro" id="IPR029063">
    <property type="entry name" value="SAM-dependent_MTases_sf"/>
</dbReference>
<accession>A0A430A4H0</accession>
<dbReference type="GO" id="GO:0032259">
    <property type="term" value="P:methylation"/>
    <property type="evidence" value="ECO:0007669"/>
    <property type="project" value="UniProtKB-KW"/>
</dbReference>
<dbReference type="InterPro" id="IPR050210">
    <property type="entry name" value="tRNA_Adenine-N(6)_MTase"/>
</dbReference>
<keyword evidence="3" id="KW-1185">Reference proteome</keyword>
<gene>
    <name evidence="2" type="ORF">CBF31_10420</name>
</gene>
<dbReference type="RefSeq" id="WP_126832745.1">
    <property type="nucleotide sequence ID" value="NZ_CBCRYB010000008.1"/>
</dbReference>
<dbReference type="PROSITE" id="PS00092">
    <property type="entry name" value="N6_MTASE"/>
    <property type="match status" value="1"/>
</dbReference>